<feature type="region of interest" description="Disordered" evidence="1">
    <location>
        <begin position="435"/>
        <end position="472"/>
    </location>
</feature>
<dbReference type="InterPro" id="IPR024603">
    <property type="entry name" value="COG_complex_COG2_C"/>
</dbReference>
<gene>
    <name evidence="3" type="ORF">MNEG_0037</name>
</gene>
<protein>
    <submittedName>
        <fullName evidence="3">Conserved oligomeric Golgi complex subunit 2</fullName>
    </submittedName>
</protein>
<reference evidence="3 4" key="1">
    <citation type="journal article" date="2013" name="BMC Genomics">
        <title>Reconstruction of the lipid metabolism for the microalga Monoraphidium neglectum from its genome sequence reveals characteristics suitable for biofuel production.</title>
        <authorList>
            <person name="Bogen C."/>
            <person name="Al-Dilaimi A."/>
            <person name="Albersmeier A."/>
            <person name="Wichmann J."/>
            <person name="Grundmann M."/>
            <person name="Rupp O."/>
            <person name="Lauersen K.J."/>
            <person name="Blifernez-Klassen O."/>
            <person name="Kalinowski J."/>
            <person name="Goesmann A."/>
            <person name="Mussgnug J.H."/>
            <person name="Kruse O."/>
        </authorList>
    </citation>
    <scope>NUCLEOTIDE SEQUENCE [LARGE SCALE GENOMIC DNA]</scope>
    <source>
        <strain evidence="3 4">SAG 48.87</strain>
    </source>
</reference>
<sequence length="787" mass="79735">MKQPLLDIKAKLDAVQVALKAELLALQQGLERRQEMAAARGTLELMQEVAHVASKVEKLLAEVQAASLEASAAAGAPDGGKGGGAAASGGASPAAASHAATEDAAGAEAASGDPDAHARLLERVAAEVSRLSFLANKGKELAFVSSVERRIQVARLQLGAHLSAALAAALQRRAWQAAAHCLHAYVELGDVPAGEATLRAALAAPLAAGAVKEVKQRLAADPGVKSQEVSLVARAVLSGLDQRAGPLLATLLAPASGLGAFDVLGAVVLQEVSQALADGLPGAFSPGNPASFHSNFLASQSLLASLESLAQTRAAVERLRAGNAHAAFAKRWNLAAYYSLQHQDIAGAFEDAARGDKLEHAPAGSGSGGGAPLPPGFAPLQLAVGAALWEGLQRCVSEGVFLAPLGDRFLRLACQLAARYASWAREAAAARREAAASPPAAAPPAAAADSPSGAPGAAAAAPAAPQKHGPEAWAGQVPAEELLAICCDAATAAQLLTGPLRDQLGRLLPGLDAEAAARVDAALAAAAARITDASDQVLSVVAEEVADRCVAVVRQLKGITATYRMTSKGPPTRHSHYVSGVLAPLRQALDAPGAPQRLPPGVKLALAAAVFDSVNRRYAQLAEELLGSVRKTESSLKRLKKGRAPDGGGGADAGGGAAEMNDSDKICLQLYLDAQEHGRLATRFGLQAEAAPSFSALLAAVTPQQQPAGAFAGPGSGGGVGEQGAPAAPGMLLQPQVHAGPGELQAARQPAPLLAYQAPLQQPLYQQQPQQLAPGQPPGLGGNQPSY</sequence>
<accession>A0A0D2MZQ4</accession>
<feature type="compositionally biased region" description="Gly residues" evidence="1">
    <location>
        <begin position="778"/>
        <end position="787"/>
    </location>
</feature>
<feature type="compositionally biased region" description="Gly residues" evidence="1">
    <location>
        <begin position="645"/>
        <end position="657"/>
    </location>
</feature>
<evidence type="ECO:0000313" key="4">
    <source>
        <dbReference type="Proteomes" id="UP000054498"/>
    </source>
</evidence>
<dbReference type="GO" id="GO:0015031">
    <property type="term" value="P:protein transport"/>
    <property type="evidence" value="ECO:0007669"/>
    <property type="project" value="InterPro"/>
</dbReference>
<dbReference type="RefSeq" id="XP_013906939.1">
    <property type="nucleotide sequence ID" value="XM_014051485.1"/>
</dbReference>
<feature type="compositionally biased region" description="Gly residues" evidence="1">
    <location>
        <begin position="77"/>
        <end position="87"/>
    </location>
</feature>
<feature type="region of interest" description="Disordered" evidence="1">
    <location>
        <begin position="632"/>
        <end position="657"/>
    </location>
</feature>
<dbReference type="PANTHER" id="PTHR12961:SF0">
    <property type="entry name" value="CONSERVED OLIGOMERIC GOLGI COMPLEX SUBUNIT 2"/>
    <property type="match status" value="1"/>
</dbReference>
<keyword evidence="4" id="KW-1185">Reference proteome</keyword>
<feature type="domain" description="COG complex component COG2 C-terminal" evidence="2">
    <location>
        <begin position="330"/>
        <end position="674"/>
    </location>
</feature>
<dbReference type="KEGG" id="mng:MNEG_0037"/>
<evidence type="ECO:0000256" key="1">
    <source>
        <dbReference type="SAM" id="MobiDB-lite"/>
    </source>
</evidence>
<dbReference type="InterPro" id="IPR009316">
    <property type="entry name" value="COG2"/>
</dbReference>
<dbReference type="AlphaFoldDB" id="A0A0D2MZQ4"/>
<feature type="compositionally biased region" description="Low complexity" evidence="1">
    <location>
        <begin position="744"/>
        <end position="774"/>
    </location>
</feature>
<dbReference type="Proteomes" id="UP000054498">
    <property type="component" value="Unassembled WGS sequence"/>
</dbReference>
<dbReference type="EMBL" id="KK100224">
    <property type="protein sequence ID" value="KIZ07920.1"/>
    <property type="molecule type" value="Genomic_DNA"/>
</dbReference>
<organism evidence="3 4">
    <name type="scientific">Monoraphidium neglectum</name>
    <dbReference type="NCBI Taxonomy" id="145388"/>
    <lineage>
        <taxon>Eukaryota</taxon>
        <taxon>Viridiplantae</taxon>
        <taxon>Chlorophyta</taxon>
        <taxon>core chlorophytes</taxon>
        <taxon>Chlorophyceae</taxon>
        <taxon>CS clade</taxon>
        <taxon>Sphaeropleales</taxon>
        <taxon>Selenastraceae</taxon>
        <taxon>Monoraphidium</taxon>
    </lineage>
</organism>
<proteinExistence type="predicted"/>
<feature type="region of interest" description="Disordered" evidence="1">
    <location>
        <begin position="73"/>
        <end position="111"/>
    </location>
</feature>
<dbReference type="PANTHER" id="PTHR12961">
    <property type="entry name" value="CONSERVED OLIGOMERIC GOLGI COMPLEX COMPONENT 2"/>
    <property type="match status" value="1"/>
</dbReference>
<dbReference type="GeneID" id="25726155"/>
<dbReference type="GO" id="GO:0007030">
    <property type="term" value="P:Golgi organization"/>
    <property type="evidence" value="ECO:0007669"/>
    <property type="project" value="InterPro"/>
</dbReference>
<dbReference type="Pfam" id="PF12022">
    <property type="entry name" value="COG2_C"/>
    <property type="match status" value="1"/>
</dbReference>
<evidence type="ECO:0000313" key="3">
    <source>
        <dbReference type="EMBL" id="KIZ07920.1"/>
    </source>
</evidence>
<feature type="region of interest" description="Disordered" evidence="1">
    <location>
        <begin position="708"/>
        <end position="787"/>
    </location>
</feature>
<name>A0A0D2MZQ4_9CHLO</name>
<feature type="compositionally biased region" description="Low complexity" evidence="1">
    <location>
        <begin position="88"/>
        <end position="111"/>
    </location>
</feature>
<feature type="compositionally biased region" description="Gly residues" evidence="1">
    <location>
        <begin position="712"/>
        <end position="722"/>
    </location>
</feature>
<evidence type="ECO:0000259" key="2">
    <source>
        <dbReference type="Pfam" id="PF12022"/>
    </source>
</evidence>
<dbReference type="GO" id="GO:0016020">
    <property type="term" value="C:membrane"/>
    <property type="evidence" value="ECO:0007669"/>
    <property type="project" value="InterPro"/>
</dbReference>
<dbReference type="OrthoDB" id="332281at2759"/>
<feature type="compositionally biased region" description="Low complexity" evidence="1">
    <location>
        <begin position="435"/>
        <end position="465"/>
    </location>
</feature>
<dbReference type="GO" id="GO:0006891">
    <property type="term" value="P:intra-Golgi vesicle-mediated transport"/>
    <property type="evidence" value="ECO:0007669"/>
    <property type="project" value="TreeGrafter"/>
</dbReference>
<dbReference type="STRING" id="145388.A0A0D2MZQ4"/>
<dbReference type="GO" id="GO:0017119">
    <property type="term" value="C:Golgi transport complex"/>
    <property type="evidence" value="ECO:0007669"/>
    <property type="project" value="TreeGrafter"/>
</dbReference>